<sequence>MKKKGSYLFGMGLMGFGAIMLLGILNLGFLIPLFIAGFFIYTGWNLIKKARGKAAVTTTNPLYDMMPRHPYETKQVDELDLWEQKINQGGTNS</sequence>
<evidence type="ECO:0000313" key="4">
    <source>
        <dbReference type="Proteomes" id="UP000198956"/>
    </source>
</evidence>
<keyword evidence="5" id="KW-1185">Reference proteome</keyword>
<keyword evidence="1" id="KW-1133">Transmembrane helix</keyword>
<dbReference type="Proteomes" id="UP000198956">
    <property type="component" value="Unassembled WGS sequence"/>
</dbReference>
<dbReference type="EMBL" id="FNDE01000019">
    <property type="protein sequence ID" value="SDH31434.1"/>
    <property type="molecule type" value="Genomic_DNA"/>
</dbReference>
<evidence type="ECO:0000313" key="5">
    <source>
        <dbReference type="Proteomes" id="UP000826616"/>
    </source>
</evidence>
<protein>
    <submittedName>
        <fullName evidence="3">Uncharacterized protein</fullName>
    </submittedName>
</protein>
<evidence type="ECO:0000256" key="1">
    <source>
        <dbReference type="SAM" id="Phobius"/>
    </source>
</evidence>
<keyword evidence="1" id="KW-0812">Transmembrane</keyword>
<dbReference type="OrthoDB" id="2680297at2"/>
<feature type="transmembrane region" description="Helical" evidence="1">
    <location>
        <begin position="7"/>
        <end position="24"/>
    </location>
</feature>
<dbReference type="RefSeq" id="WP_057897179.1">
    <property type="nucleotide sequence ID" value="NZ_CP080764.1"/>
</dbReference>
<feature type="transmembrane region" description="Helical" evidence="1">
    <location>
        <begin position="30"/>
        <end position="47"/>
    </location>
</feature>
<proteinExistence type="predicted"/>
<gene>
    <name evidence="2" type="ORF">K3F53_00280</name>
    <name evidence="3" type="ORF">SAMN04489735_101926</name>
</gene>
<evidence type="ECO:0000313" key="2">
    <source>
        <dbReference type="EMBL" id="QYY42856.1"/>
    </source>
</evidence>
<dbReference type="AlphaFoldDB" id="A0A1G8BEC9"/>
<name>A0A1G8BEC9_ANETH</name>
<keyword evidence="1" id="KW-0472">Membrane</keyword>
<dbReference type="Proteomes" id="UP000826616">
    <property type="component" value="Chromosome"/>
</dbReference>
<reference evidence="3 4" key="1">
    <citation type="submission" date="2016-10" db="EMBL/GenBank/DDBJ databases">
        <authorList>
            <person name="de Groot N.N."/>
        </authorList>
    </citation>
    <scope>NUCLEOTIDE SEQUENCE [LARGE SCALE GENOMIC DNA]</scope>
    <source>
        <strain evidence="3 4">L 420-91</strain>
    </source>
</reference>
<dbReference type="GeneID" id="97139795"/>
<accession>A0A1G8BEC9</accession>
<dbReference type="EMBL" id="CP080764">
    <property type="protein sequence ID" value="QYY42856.1"/>
    <property type="molecule type" value="Genomic_DNA"/>
</dbReference>
<reference evidence="2 5" key="2">
    <citation type="submission" date="2021-08" db="EMBL/GenBank/DDBJ databases">
        <title>Complete genome sequence of the strain Aneurinibacillus thermoaerophilus CCM 8960.</title>
        <authorList>
            <person name="Musilova J."/>
            <person name="Kourilova X."/>
            <person name="Pernicova I."/>
            <person name="Bezdicek M."/>
            <person name="Lengerova M."/>
            <person name="Obruca S."/>
            <person name="Sedlar K."/>
        </authorList>
    </citation>
    <scope>NUCLEOTIDE SEQUENCE [LARGE SCALE GENOMIC DNA]</scope>
    <source>
        <strain evidence="2 5">CCM 8960</strain>
    </source>
</reference>
<evidence type="ECO:0000313" key="3">
    <source>
        <dbReference type="EMBL" id="SDH31434.1"/>
    </source>
</evidence>
<organism evidence="3 4">
    <name type="scientific">Aneurinibacillus thermoaerophilus</name>
    <dbReference type="NCBI Taxonomy" id="143495"/>
    <lineage>
        <taxon>Bacteria</taxon>
        <taxon>Bacillati</taxon>
        <taxon>Bacillota</taxon>
        <taxon>Bacilli</taxon>
        <taxon>Bacillales</taxon>
        <taxon>Paenibacillaceae</taxon>
        <taxon>Aneurinibacillus group</taxon>
        <taxon>Aneurinibacillus</taxon>
    </lineage>
</organism>